<dbReference type="EMBL" id="LGLN01000032">
    <property type="protein sequence ID" value="KPC33828.1"/>
    <property type="molecule type" value="Genomic_DNA"/>
</dbReference>
<reference evidence="4 5" key="1">
    <citation type="submission" date="2015-07" db="EMBL/GenBank/DDBJ databases">
        <authorList>
            <person name="Noorani M."/>
        </authorList>
    </citation>
    <scope>NUCLEOTIDE SEQUENCE [LARGE SCALE GENOMIC DNA]</scope>
    <source>
        <strain evidence="4 5">0788_9</strain>
    </source>
</reference>
<keyword evidence="1 4" id="KW-0808">Transferase</keyword>
<dbReference type="CDD" id="cd04301">
    <property type="entry name" value="NAT_SF"/>
    <property type="match status" value="1"/>
</dbReference>
<evidence type="ECO:0000259" key="3">
    <source>
        <dbReference type="PROSITE" id="PS51186"/>
    </source>
</evidence>
<dbReference type="SUPFAM" id="SSF55729">
    <property type="entry name" value="Acyl-CoA N-acyltransferases (Nat)"/>
    <property type="match status" value="1"/>
</dbReference>
<dbReference type="InterPro" id="IPR000182">
    <property type="entry name" value="GNAT_dom"/>
</dbReference>
<sequence length="143" mass="15922">MNKITVSVAQWQKNNADIRRIRDSVFIAEQSVPPELEWDAEDAAAVHFLAWEGDYAVGTARLLTDGEIGRLSVLKDWRGLKVGEALLSAVIDEAEKRGLQPLKLSAQVQAVDFYQRFGFVVTSKEFLEAGLPHVDMLRQVGPT</sequence>
<evidence type="ECO:0000256" key="2">
    <source>
        <dbReference type="ARBA" id="ARBA00023315"/>
    </source>
</evidence>
<dbReference type="Proteomes" id="UP000037891">
    <property type="component" value="Unassembled WGS sequence"/>
</dbReference>
<dbReference type="PATRIC" id="fig|81035.3.peg.1031"/>
<comment type="caution">
    <text evidence="4">The sequence shown here is derived from an EMBL/GenBank/DDBJ whole genome shotgun (WGS) entry which is preliminary data.</text>
</comment>
<evidence type="ECO:0000256" key="1">
    <source>
        <dbReference type="ARBA" id="ARBA00022679"/>
    </source>
</evidence>
<reference evidence="4 5" key="2">
    <citation type="submission" date="2015-10" db="EMBL/GenBank/DDBJ databases">
        <title>Comparative genomics and high-throughput reverse genetic screens identify a new phytobacterial MAMP and an Arabidopsis receptor required for immune elicitation.</title>
        <authorList>
            <person name="Mott G.A."/>
            <person name="Thakur S."/>
            <person name="Wang P.W."/>
            <person name="Desveaux D."/>
            <person name="Guttman D.S."/>
        </authorList>
    </citation>
    <scope>NUCLEOTIDE SEQUENCE [LARGE SCALE GENOMIC DNA]</scope>
    <source>
        <strain evidence="4 5">0788_9</strain>
    </source>
</reference>
<dbReference type="AlphaFoldDB" id="A0A0N1JPK8"/>
<proteinExistence type="predicted"/>
<organism evidence="4 5">
    <name type="scientific">Pseudomonas syringae pv. cilantro</name>
    <dbReference type="NCBI Taxonomy" id="81035"/>
    <lineage>
        <taxon>Bacteria</taxon>
        <taxon>Pseudomonadati</taxon>
        <taxon>Pseudomonadota</taxon>
        <taxon>Gammaproteobacteria</taxon>
        <taxon>Pseudomonadales</taxon>
        <taxon>Pseudomonadaceae</taxon>
        <taxon>Pseudomonas</taxon>
        <taxon>Pseudomonas syringae</taxon>
    </lineage>
</organism>
<dbReference type="GO" id="GO:0016747">
    <property type="term" value="F:acyltransferase activity, transferring groups other than amino-acyl groups"/>
    <property type="evidence" value="ECO:0007669"/>
    <property type="project" value="InterPro"/>
</dbReference>
<name>A0A0N1JPK8_PSESX</name>
<evidence type="ECO:0000313" key="5">
    <source>
        <dbReference type="Proteomes" id="UP000037891"/>
    </source>
</evidence>
<dbReference type="Pfam" id="PF13673">
    <property type="entry name" value="Acetyltransf_10"/>
    <property type="match status" value="1"/>
</dbReference>
<feature type="domain" description="N-acetyltransferase" evidence="3">
    <location>
        <begin position="4"/>
        <end position="141"/>
    </location>
</feature>
<dbReference type="PROSITE" id="PS51186">
    <property type="entry name" value="GNAT"/>
    <property type="match status" value="1"/>
</dbReference>
<protein>
    <submittedName>
        <fullName evidence="4">GNAT family acetyltransferase</fullName>
    </submittedName>
</protein>
<gene>
    <name evidence="4" type="ORF">ABJ99_0970</name>
</gene>
<dbReference type="PANTHER" id="PTHR43877">
    <property type="entry name" value="AMINOALKYLPHOSPHONATE N-ACETYLTRANSFERASE-RELATED-RELATED"/>
    <property type="match status" value="1"/>
</dbReference>
<dbReference type="Gene3D" id="3.40.630.30">
    <property type="match status" value="1"/>
</dbReference>
<dbReference type="InterPro" id="IPR016181">
    <property type="entry name" value="Acyl_CoA_acyltransferase"/>
</dbReference>
<dbReference type="InterPro" id="IPR050832">
    <property type="entry name" value="Bact_Acetyltransf"/>
</dbReference>
<dbReference type="RefSeq" id="WP_054085174.1">
    <property type="nucleotide sequence ID" value="NZ_LGLN01000032.1"/>
</dbReference>
<accession>A0A0N1JPK8</accession>
<keyword evidence="2" id="KW-0012">Acyltransferase</keyword>
<evidence type="ECO:0000313" key="4">
    <source>
        <dbReference type="EMBL" id="KPC33828.1"/>
    </source>
</evidence>